<dbReference type="PIRSF" id="PIRSF000538">
    <property type="entry name" value="GlpK"/>
    <property type="match status" value="1"/>
</dbReference>
<dbReference type="InterPro" id="IPR000577">
    <property type="entry name" value="Carb_kinase_FGGY"/>
</dbReference>
<dbReference type="GO" id="GO:0005975">
    <property type="term" value="P:carbohydrate metabolic process"/>
    <property type="evidence" value="ECO:0007669"/>
    <property type="project" value="InterPro"/>
</dbReference>
<gene>
    <name evidence="5" type="ORF">E8M12_15345</name>
</gene>
<protein>
    <recommendedName>
        <fullName evidence="4">Carbohydrate kinase FGGY N-terminal domain-containing protein</fullName>
    </recommendedName>
</protein>
<dbReference type="GO" id="GO:0016301">
    <property type="term" value="F:kinase activity"/>
    <property type="evidence" value="ECO:0007669"/>
    <property type="project" value="UniProtKB-KW"/>
</dbReference>
<name>A0A4U1B1X5_9GAMM</name>
<dbReference type="InterPro" id="IPR018484">
    <property type="entry name" value="FGGY_N"/>
</dbReference>
<accession>A0A4U1B1X5</accession>
<comment type="caution">
    <text evidence="5">The sequence shown here is derived from an EMBL/GenBank/DDBJ whole genome shotgun (WGS) entry which is preliminary data.</text>
</comment>
<comment type="similarity">
    <text evidence="1">Belongs to the FGGY kinase family.</text>
</comment>
<dbReference type="PANTHER" id="PTHR43095">
    <property type="entry name" value="SUGAR KINASE"/>
    <property type="match status" value="1"/>
</dbReference>
<keyword evidence="2" id="KW-0808">Transferase</keyword>
<dbReference type="Proteomes" id="UP000307999">
    <property type="component" value="Unassembled WGS sequence"/>
</dbReference>
<keyword evidence="6" id="KW-1185">Reference proteome</keyword>
<dbReference type="Gene3D" id="3.30.420.40">
    <property type="match status" value="2"/>
</dbReference>
<feature type="domain" description="Carbohydrate kinase FGGY N-terminal" evidence="4">
    <location>
        <begin position="11"/>
        <end position="251"/>
    </location>
</feature>
<dbReference type="RefSeq" id="WP_136737145.1">
    <property type="nucleotide sequence ID" value="NZ_SWDB01000039.1"/>
</dbReference>
<dbReference type="OrthoDB" id="9805576at2"/>
<organism evidence="5 6">
    <name type="scientific">Thalassotalea mangrovi</name>
    <dbReference type="NCBI Taxonomy" id="2572245"/>
    <lineage>
        <taxon>Bacteria</taxon>
        <taxon>Pseudomonadati</taxon>
        <taxon>Pseudomonadota</taxon>
        <taxon>Gammaproteobacteria</taxon>
        <taxon>Alteromonadales</taxon>
        <taxon>Colwelliaceae</taxon>
        <taxon>Thalassotalea</taxon>
    </lineage>
</organism>
<evidence type="ECO:0000259" key="4">
    <source>
        <dbReference type="Pfam" id="PF00370"/>
    </source>
</evidence>
<evidence type="ECO:0000256" key="1">
    <source>
        <dbReference type="ARBA" id="ARBA00009156"/>
    </source>
</evidence>
<evidence type="ECO:0000256" key="2">
    <source>
        <dbReference type="ARBA" id="ARBA00022679"/>
    </source>
</evidence>
<dbReference type="InterPro" id="IPR050406">
    <property type="entry name" value="FGGY_Carb_Kinase"/>
</dbReference>
<proteinExistence type="inferred from homology"/>
<dbReference type="PANTHER" id="PTHR43095:SF5">
    <property type="entry name" value="XYLULOSE KINASE"/>
    <property type="match status" value="1"/>
</dbReference>
<dbReference type="AlphaFoldDB" id="A0A4U1B1X5"/>
<keyword evidence="3" id="KW-0418">Kinase</keyword>
<reference evidence="5 6" key="1">
    <citation type="submission" date="2019-04" db="EMBL/GenBank/DDBJ databases">
        <title>Thalassotalea guangxiensis sp. nov., isolated from sediment of the coastal wetland.</title>
        <authorList>
            <person name="Zheng S."/>
            <person name="Zhang D."/>
        </authorList>
    </citation>
    <scope>NUCLEOTIDE SEQUENCE [LARGE SCALE GENOMIC DNA]</scope>
    <source>
        <strain evidence="5 6">ZS-4</strain>
    </source>
</reference>
<dbReference type="Pfam" id="PF00370">
    <property type="entry name" value="FGGY_N"/>
    <property type="match status" value="1"/>
</dbReference>
<dbReference type="InterPro" id="IPR043129">
    <property type="entry name" value="ATPase_NBD"/>
</dbReference>
<sequence length="499" mass="56044">MNQQSSLQPVIASIDFGSQSIRGYLYNLQGKQLYQNRINLDIKATGSQWQDNPEQLIMVLRDFIVELINSAAQGLQVEALCFTCLRNSFVYLDDNDKALLPVLYWYQGRRAKQVPKLAWYWQLAISLVGQIGAVQKLQSEALLNWVAETHPQCLAKTDQICQLSGFIQGQLTGNYTDSWANMIAHLPFSFKHRRWLGPLAWQWQALAVKREWLPDLCAPGTCVGKFQDSRLRQQDVKVLSVAADKTCELLGAGCIEGDSLHVSLGTAITLNFLNEKFRGPRPFFPAYPAFDDKFYLVEEMLQHGCLILREYVVFASKKLAGLSEVMINEWSEADFENLLLQSLITLKPHDSVLQQVQTLCAPVKITLDPHAVHTSVANMFVWDFESACNEHEPVDALTEKECVLREYLSLLYWLAQQVVVAKQRLESRYKITFKRFVLSGGGQQSLLLRHLLGEISGISVIRSTQVDTAGLGAAVIAATGLGYYDDVQTALAMMSKSGN</sequence>
<dbReference type="SUPFAM" id="SSF53067">
    <property type="entry name" value="Actin-like ATPase domain"/>
    <property type="match status" value="2"/>
</dbReference>
<evidence type="ECO:0000313" key="6">
    <source>
        <dbReference type="Proteomes" id="UP000307999"/>
    </source>
</evidence>
<dbReference type="EMBL" id="SWDB01000039">
    <property type="protein sequence ID" value="TKB43366.1"/>
    <property type="molecule type" value="Genomic_DNA"/>
</dbReference>
<evidence type="ECO:0000256" key="3">
    <source>
        <dbReference type="ARBA" id="ARBA00022777"/>
    </source>
</evidence>
<evidence type="ECO:0000313" key="5">
    <source>
        <dbReference type="EMBL" id="TKB43366.1"/>
    </source>
</evidence>